<dbReference type="PROSITE" id="PS01180">
    <property type="entry name" value="CUB"/>
    <property type="match status" value="1"/>
</dbReference>
<evidence type="ECO:0000256" key="1">
    <source>
        <dbReference type="ARBA" id="ARBA00022737"/>
    </source>
</evidence>
<evidence type="ECO:0000313" key="6">
    <source>
        <dbReference type="Proteomes" id="UP000324222"/>
    </source>
</evidence>
<evidence type="ECO:0000259" key="4">
    <source>
        <dbReference type="PROSITE" id="PS01180"/>
    </source>
</evidence>
<dbReference type="SUPFAM" id="SSF49854">
    <property type="entry name" value="Spermadhesin, CUB domain"/>
    <property type="match status" value="1"/>
</dbReference>
<dbReference type="Pfam" id="PF00431">
    <property type="entry name" value="CUB"/>
    <property type="match status" value="1"/>
</dbReference>
<organism evidence="5 6">
    <name type="scientific">Portunus trituberculatus</name>
    <name type="common">Swimming crab</name>
    <name type="synonym">Neptunus trituberculatus</name>
    <dbReference type="NCBI Taxonomy" id="210409"/>
    <lineage>
        <taxon>Eukaryota</taxon>
        <taxon>Metazoa</taxon>
        <taxon>Ecdysozoa</taxon>
        <taxon>Arthropoda</taxon>
        <taxon>Crustacea</taxon>
        <taxon>Multicrustacea</taxon>
        <taxon>Malacostraca</taxon>
        <taxon>Eumalacostraca</taxon>
        <taxon>Eucarida</taxon>
        <taxon>Decapoda</taxon>
        <taxon>Pleocyemata</taxon>
        <taxon>Brachyura</taxon>
        <taxon>Eubrachyura</taxon>
        <taxon>Portunoidea</taxon>
        <taxon>Portunidae</taxon>
        <taxon>Portuninae</taxon>
        <taxon>Portunus</taxon>
    </lineage>
</organism>
<evidence type="ECO:0000256" key="2">
    <source>
        <dbReference type="ARBA" id="ARBA00023157"/>
    </source>
</evidence>
<sequence>MNFTTDETITAPGFNISIKLIRTDCHQVITHAAAGETGTITAAKNQRACEYRIVAPAGSQVRIDGIQAKIATSTQCRKDRLLVNGNSERMYPLDTSSNICGYTTVTTPITSSTGEMYLAYEKVRRWTRGFNANYTII</sequence>
<feature type="domain" description="CUB" evidence="4">
    <location>
        <begin position="25"/>
        <end position="137"/>
    </location>
</feature>
<dbReference type="SMART" id="SM00042">
    <property type="entry name" value="CUB"/>
    <property type="match status" value="1"/>
</dbReference>
<dbReference type="InterPro" id="IPR000859">
    <property type="entry name" value="CUB_dom"/>
</dbReference>
<name>A0A5B7FMF2_PORTR</name>
<dbReference type="CDD" id="cd00041">
    <property type="entry name" value="CUB"/>
    <property type="match status" value="1"/>
</dbReference>
<dbReference type="InterPro" id="IPR035914">
    <property type="entry name" value="Sperma_CUB_dom_sf"/>
</dbReference>
<keyword evidence="1" id="KW-0677">Repeat</keyword>
<dbReference type="PANTHER" id="PTHR24251">
    <property type="entry name" value="OVOCHYMASE-RELATED"/>
    <property type="match status" value="1"/>
</dbReference>
<evidence type="ECO:0000313" key="5">
    <source>
        <dbReference type="EMBL" id="MPC48900.1"/>
    </source>
</evidence>
<dbReference type="Proteomes" id="UP000324222">
    <property type="component" value="Unassembled WGS sequence"/>
</dbReference>
<dbReference type="Gene3D" id="2.60.120.290">
    <property type="entry name" value="Spermadhesin, CUB domain"/>
    <property type="match status" value="1"/>
</dbReference>
<gene>
    <name evidence="5" type="ORF">E2C01_042686</name>
</gene>
<proteinExistence type="predicted"/>
<keyword evidence="6" id="KW-1185">Reference proteome</keyword>
<dbReference type="AlphaFoldDB" id="A0A5B7FMF2"/>
<accession>A0A5B7FMF2</accession>
<reference evidence="5 6" key="1">
    <citation type="submission" date="2019-05" db="EMBL/GenBank/DDBJ databases">
        <title>Another draft genome of Portunus trituberculatus and its Hox gene families provides insights of decapod evolution.</title>
        <authorList>
            <person name="Jeong J.-H."/>
            <person name="Song I."/>
            <person name="Kim S."/>
            <person name="Choi T."/>
            <person name="Kim D."/>
            <person name="Ryu S."/>
            <person name="Kim W."/>
        </authorList>
    </citation>
    <scope>NUCLEOTIDE SEQUENCE [LARGE SCALE GENOMIC DNA]</scope>
    <source>
        <tissue evidence="5">Muscle</tissue>
    </source>
</reference>
<dbReference type="OrthoDB" id="10017459at2759"/>
<comment type="caution">
    <text evidence="3">Lacks conserved residue(s) required for the propagation of feature annotation.</text>
</comment>
<evidence type="ECO:0000256" key="3">
    <source>
        <dbReference type="PROSITE-ProRule" id="PRU00059"/>
    </source>
</evidence>
<keyword evidence="2" id="KW-1015">Disulfide bond</keyword>
<comment type="caution">
    <text evidence="5">The sequence shown here is derived from an EMBL/GenBank/DDBJ whole genome shotgun (WGS) entry which is preliminary data.</text>
</comment>
<protein>
    <recommendedName>
        <fullName evidence="4">CUB domain-containing protein</fullName>
    </recommendedName>
</protein>
<dbReference type="EMBL" id="VSRR010008546">
    <property type="protein sequence ID" value="MPC48900.1"/>
    <property type="molecule type" value="Genomic_DNA"/>
</dbReference>